<keyword evidence="4" id="KW-0472">Membrane</keyword>
<organism evidence="7 8">
    <name type="scientific">Gonapodya prolifera (strain JEL478)</name>
    <name type="common">Monoblepharis prolifera</name>
    <dbReference type="NCBI Taxonomy" id="1344416"/>
    <lineage>
        <taxon>Eukaryota</taxon>
        <taxon>Fungi</taxon>
        <taxon>Fungi incertae sedis</taxon>
        <taxon>Chytridiomycota</taxon>
        <taxon>Chytridiomycota incertae sedis</taxon>
        <taxon>Monoblepharidomycetes</taxon>
        <taxon>Monoblepharidales</taxon>
        <taxon>Gonapodyaceae</taxon>
        <taxon>Gonapodya</taxon>
    </lineage>
</organism>
<dbReference type="InterPro" id="IPR037185">
    <property type="entry name" value="EmrE-like"/>
</dbReference>
<sequence length="420" mass="45220">MAPSESTYTPLASAIPPRLPSRGVPSFSSSIQLSLSRTFLRSQSRPFAFEASQKSLWLKSDVEEQPEEDSNMTVNLEDNGAESDKVVLGKVDALGVNVEEDKEQRGKSYTGLLLIAAAAFIFSIMSASIKCLAASEPTNRPATFQVMFVRCFASLIYSTIGVLLLRPPGLFMPPQVRGLLCLRGVTSSLSTGCYYYALGTLKLSDAVVLSHTTPIWTGVLAVYFLGEKWGPREAGVTLLCLLGVLLIAKPSFVVNLVPGLLAPPPQHPIDNPLIQDGDPDNDTTATSLPPAPAVPMYSAPLIPVLIALGSALFGSFSGICIRKIGTRAHPIQMVFGFSVFTTLSALLSIAALPDQRWTLSTMGLQREKAARASNISYTQIVYSFMWGWVLWGELPDMLCVIGSVIVVSGVLFMAAIKTKK</sequence>
<keyword evidence="3" id="KW-1133">Transmembrane helix</keyword>
<protein>
    <recommendedName>
        <fullName evidence="6">EamA domain-containing protein</fullName>
    </recommendedName>
</protein>
<evidence type="ECO:0000256" key="1">
    <source>
        <dbReference type="ARBA" id="ARBA00004141"/>
    </source>
</evidence>
<dbReference type="OMA" id="QIIFIRM"/>
<dbReference type="SUPFAM" id="SSF103481">
    <property type="entry name" value="Multidrug resistance efflux transporter EmrE"/>
    <property type="match status" value="2"/>
</dbReference>
<evidence type="ECO:0000313" key="8">
    <source>
        <dbReference type="Proteomes" id="UP000070544"/>
    </source>
</evidence>
<feature type="compositionally biased region" description="Polar residues" evidence="5">
    <location>
        <begin position="1"/>
        <end position="10"/>
    </location>
</feature>
<dbReference type="PANTHER" id="PTHR22911">
    <property type="entry name" value="ACYL-MALONYL CONDENSING ENZYME-RELATED"/>
    <property type="match status" value="1"/>
</dbReference>
<proteinExistence type="predicted"/>
<comment type="subcellular location">
    <subcellularLocation>
        <location evidence="1">Membrane</location>
        <topology evidence="1">Multi-pass membrane protein</topology>
    </subcellularLocation>
</comment>
<dbReference type="Proteomes" id="UP000070544">
    <property type="component" value="Unassembled WGS sequence"/>
</dbReference>
<dbReference type="GO" id="GO:0016020">
    <property type="term" value="C:membrane"/>
    <property type="evidence" value="ECO:0007669"/>
    <property type="project" value="UniProtKB-SubCell"/>
</dbReference>
<dbReference type="EMBL" id="KQ965780">
    <property type="protein sequence ID" value="KXS13252.1"/>
    <property type="molecule type" value="Genomic_DNA"/>
</dbReference>
<dbReference type="STRING" id="1344416.A0A139A8W5"/>
<keyword evidence="8" id="KW-1185">Reference proteome</keyword>
<reference evidence="7 8" key="1">
    <citation type="journal article" date="2015" name="Genome Biol. Evol.">
        <title>Phylogenomic analyses indicate that early fungi evolved digesting cell walls of algal ancestors of land plants.</title>
        <authorList>
            <person name="Chang Y."/>
            <person name="Wang S."/>
            <person name="Sekimoto S."/>
            <person name="Aerts A.L."/>
            <person name="Choi C."/>
            <person name="Clum A."/>
            <person name="LaButti K.M."/>
            <person name="Lindquist E.A."/>
            <person name="Yee Ngan C."/>
            <person name="Ohm R.A."/>
            <person name="Salamov A.A."/>
            <person name="Grigoriev I.V."/>
            <person name="Spatafora J.W."/>
            <person name="Berbee M.L."/>
        </authorList>
    </citation>
    <scope>NUCLEOTIDE SEQUENCE [LARGE SCALE GENOMIC DNA]</scope>
    <source>
        <strain evidence="7 8">JEL478</strain>
    </source>
</reference>
<evidence type="ECO:0000259" key="6">
    <source>
        <dbReference type="Pfam" id="PF00892"/>
    </source>
</evidence>
<dbReference type="InterPro" id="IPR000620">
    <property type="entry name" value="EamA_dom"/>
</dbReference>
<dbReference type="Pfam" id="PF00892">
    <property type="entry name" value="EamA"/>
    <property type="match status" value="1"/>
</dbReference>
<evidence type="ECO:0000256" key="4">
    <source>
        <dbReference type="ARBA" id="ARBA00023136"/>
    </source>
</evidence>
<dbReference type="PANTHER" id="PTHR22911:SF6">
    <property type="entry name" value="SOLUTE CARRIER FAMILY 35 MEMBER G1"/>
    <property type="match status" value="1"/>
</dbReference>
<accession>A0A139A8W5</accession>
<feature type="region of interest" description="Disordered" evidence="5">
    <location>
        <begin position="1"/>
        <end position="24"/>
    </location>
</feature>
<evidence type="ECO:0000256" key="5">
    <source>
        <dbReference type="SAM" id="MobiDB-lite"/>
    </source>
</evidence>
<gene>
    <name evidence="7" type="ORF">M427DRAFT_34118</name>
</gene>
<dbReference type="OrthoDB" id="306876at2759"/>
<feature type="domain" description="EamA" evidence="6">
    <location>
        <begin position="110"/>
        <end position="247"/>
    </location>
</feature>
<evidence type="ECO:0000313" key="7">
    <source>
        <dbReference type="EMBL" id="KXS13252.1"/>
    </source>
</evidence>
<dbReference type="AlphaFoldDB" id="A0A139A8W5"/>
<evidence type="ECO:0000256" key="3">
    <source>
        <dbReference type="ARBA" id="ARBA00022989"/>
    </source>
</evidence>
<keyword evidence="2" id="KW-0812">Transmembrane</keyword>
<evidence type="ECO:0000256" key="2">
    <source>
        <dbReference type="ARBA" id="ARBA00022692"/>
    </source>
</evidence>
<name>A0A139A8W5_GONPJ</name>